<dbReference type="EMBL" id="FMSV02000299">
    <property type="protein sequence ID" value="SEH05499.1"/>
    <property type="molecule type" value="Genomic_DNA"/>
</dbReference>
<evidence type="ECO:0000313" key="1">
    <source>
        <dbReference type="EMBL" id="SEH05499.1"/>
    </source>
</evidence>
<proteinExistence type="predicted"/>
<accession>A0A1H6F861</accession>
<protein>
    <submittedName>
        <fullName evidence="1">Uncharacterized protein</fullName>
    </submittedName>
</protein>
<organism evidence="1 2">
    <name type="scientific">Candidatus Venteria ishoeyi</name>
    <dbReference type="NCBI Taxonomy" id="1899563"/>
    <lineage>
        <taxon>Bacteria</taxon>
        <taxon>Pseudomonadati</taxon>
        <taxon>Pseudomonadota</taxon>
        <taxon>Gammaproteobacteria</taxon>
        <taxon>Thiotrichales</taxon>
        <taxon>Thiotrichaceae</taxon>
        <taxon>Venteria</taxon>
    </lineage>
</organism>
<name>A0A1H6F861_9GAMM</name>
<reference evidence="1 2" key="1">
    <citation type="submission" date="2016-10" db="EMBL/GenBank/DDBJ databases">
        <authorList>
            <person name="de Groot N.N."/>
        </authorList>
    </citation>
    <scope>NUCLEOTIDE SEQUENCE [LARGE SCALE GENOMIC DNA]</scope>
    <source>
        <strain evidence="1">MBHS1</strain>
    </source>
</reference>
<dbReference type="Proteomes" id="UP000236724">
    <property type="component" value="Unassembled WGS sequence"/>
</dbReference>
<dbReference type="AlphaFoldDB" id="A0A1H6F861"/>
<evidence type="ECO:0000313" key="2">
    <source>
        <dbReference type="Proteomes" id="UP000236724"/>
    </source>
</evidence>
<gene>
    <name evidence="1" type="ORF">MBHS_01353</name>
</gene>
<keyword evidence="2" id="KW-1185">Reference proteome</keyword>
<sequence length="59" mass="7385">MYKKDLQDYKSYNNERFYSYKEKTNVTLQELKGSVLFLRKNHFFITNEYKNEIEKLKHE</sequence>